<feature type="region of interest" description="Disordered" evidence="6">
    <location>
        <begin position="362"/>
        <end position="431"/>
    </location>
</feature>
<feature type="compositionally biased region" description="Pro residues" evidence="6">
    <location>
        <begin position="648"/>
        <end position="661"/>
    </location>
</feature>
<evidence type="ECO:0000256" key="2">
    <source>
        <dbReference type="ARBA" id="ARBA00022737"/>
    </source>
</evidence>
<evidence type="ECO:0000256" key="1">
    <source>
        <dbReference type="ARBA" id="ARBA00022723"/>
    </source>
</evidence>
<dbReference type="InterPro" id="IPR013087">
    <property type="entry name" value="Znf_C2H2_type"/>
</dbReference>
<dbReference type="SMART" id="SM00355">
    <property type="entry name" value="ZnF_C2H2"/>
    <property type="match status" value="3"/>
</dbReference>
<evidence type="ECO:0000259" key="7">
    <source>
        <dbReference type="PROSITE" id="PS50157"/>
    </source>
</evidence>
<feature type="region of interest" description="Disordered" evidence="6">
    <location>
        <begin position="443"/>
        <end position="494"/>
    </location>
</feature>
<keyword evidence="2" id="KW-0677">Repeat</keyword>
<feature type="compositionally biased region" description="Low complexity" evidence="6">
    <location>
        <begin position="556"/>
        <end position="580"/>
    </location>
</feature>
<evidence type="ECO:0000256" key="6">
    <source>
        <dbReference type="SAM" id="MobiDB-lite"/>
    </source>
</evidence>
<feature type="compositionally biased region" description="Polar residues" evidence="6">
    <location>
        <begin position="1"/>
        <end position="10"/>
    </location>
</feature>
<feature type="region of interest" description="Disordered" evidence="6">
    <location>
        <begin position="556"/>
        <end position="677"/>
    </location>
</feature>
<feature type="region of interest" description="Disordered" evidence="6">
    <location>
        <begin position="314"/>
        <end position="346"/>
    </location>
</feature>
<gene>
    <name evidence="8" type="ORF">PhCBS80983_g04208</name>
</gene>
<sequence>MGDNNNNNDQLPPATASAPRSRRNSLFNPLPYNPDLLDMFNFHGTARPRRPSFGGTLSLGGIDLIPSSGMAEAADSSVFNLESQFCKDFECCGTQFPSLHELLSHYETVHVNVKDFSTFSPTTLTSSELSPMLDSSNVQMSLAGLEGGHHASSMAKLETIQEEESDALGTVKGMPAGLLHQYRTNVPMASPSPVPASMNLSHPDMFPSPVPSNATLPIVNDLQEGLRHLHIEQQQDQQQDQQQAGLLFAPYATPGVGYQQQGNGLVPPESLYYPPNTKRARAPSLVAMNLPPDEAKKLKGNEGNHRYPALAPAVEDDASGSSPSTSHASAPETPKIGHNGVEYGQQGTDHIDDILASMQAPNSSHAEFLQQNARAQQAAKSSPLLSHPQLPQQQLQQTFSPIAQPRPRAHPGAASQQMPQFSGPPVEQHRVSPHLAHLAFVSQGGAVGTPPPRPNSTPVGAPGMYSSGQQLQQQNPAHPPSSTPPPGSWMNGIDGQDMMALVDDMYGAAGMGSGPGRRYKCPKPLCSKIYKNSNGLKYHLEHGNCELEYQQQQQQQQQQQHQQPSQQQQLQQQQSQQQQQNSYSALAPPHPDFSPFYAPESPTVADFSGQPSMGNATPPPPQFLNSPQAGNRPLPQQHQQQQHLQQPQPSPQPQHQPPPQHMNPYTSPMLHAHSLPPHMMPMYHPHHQMPHPGMHPMQHPHQQHPQFPHHMQFPPHMQGGLPVGYPLVGQDIKIALRPYWCRVPSCGKKYKNLNGLKYHAKVTHADLDFKTQVKGHTSMSL</sequence>
<dbReference type="STRING" id="109895.A0A507E140"/>
<feature type="domain" description="C2H2-type" evidence="7">
    <location>
        <begin position="739"/>
        <end position="769"/>
    </location>
</feature>
<keyword evidence="9" id="KW-1185">Reference proteome</keyword>
<accession>A0A507E140</accession>
<feature type="compositionally biased region" description="Low complexity" evidence="6">
    <location>
        <begin position="633"/>
        <end position="647"/>
    </location>
</feature>
<evidence type="ECO:0000256" key="3">
    <source>
        <dbReference type="ARBA" id="ARBA00022771"/>
    </source>
</evidence>
<protein>
    <recommendedName>
        <fullName evidence="7">C2H2-type domain-containing protein</fullName>
    </recommendedName>
</protein>
<feature type="region of interest" description="Disordered" evidence="6">
    <location>
        <begin position="1"/>
        <end position="25"/>
    </location>
</feature>
<proteinExistence type="predicted"/>
<dbReference type="PROSITE" id="PS50157">
    <property type="entry name" value="ZINC_FINGER_C2H2_2"/>
    <property type="match status" value="1"/>
</dbReference>
<dbReference type="PROSITE" id="PS00028">
    <property type="entry name" value="ZINC_FINGER_C2H2_1"/>
    <property type="match status" value="1"/>
</dbReference>
<evidence type="ECO:0000313" key="9">
    <source>
        <dbReference type="Proteomes" id="UP000318582"/>
    </source>
</evidence>
<organism evidence="8 9">
    <name type="scientific">Powellomyces hirtus</name>
    <dbReference type="NCBI Taxonomy" id="109895"/>
    <lineage>
        <taxon>Eukaryota</taxon>
        <taxon>Fungi</taxon>
        <taxon>Fungi incertae sedis</taxon>
        <taxon>Chytridiomycota</taxon>
        <taxon>Chytridiomycota incertae sedis</taxon>
        <taxon>Chytridiomycetes</taxon>
        <taxon>Spizellomycetales</taxon>
        <taxon>Powellomycetaceae</taxon>
        <taxon>Powellomyces</taxon>
    </lineage>
</organism>
<dbReference type="AlphaFoldDB" id="A0A507E140"/>
<dbReference type="EMBL" id="QEAQ01000062">
    <property type="protein sequence ID" value="TPX56918.1"/>
    <property type="molecule type" value="Genomic_DNA"/>
</dbReference>
<feature type="compositionally biased region" description="Low complexity" evidence="6">
    <location>
        <begin position="381"/>
        <end position="401"/>
    </location>
</feature>
<reference evidence="8 9" key="1">
    <citation type="journal article" date="2019" name="Sci. Rep.">
        <title>Comparative genomics of chytrid fungi reveal insights into the obligate biotrophic and pathogenic lifestyle of Synchytrium endobioticum.</title>
        <authorList>
            <person name="van de Vossenberg B.T.L.H."/>
            <person name="Warris S."/>
            <person name="Nguyen H.D.T."/>
            <person name="van Gent-Pelzer M.P.E."/>
            <person name="Joly D.L."/>
            <person name="van de Geest H.C."/>
            <person name="Bonants P.J.M."/>
            <person name="Smith D.S."/>
            <person name="Levesque C.A."/>
            <person name="van der Lee T.A.J."/>
        </authorList>
    </citation>
    <scope>NUCLEOTIDE SEQUENCE [LARGE SCALE GENOMIC DNA]</scope>
    <source>
        <strain evidence="8 9">CBS 809.83</strain>
    </source>
</reference>
<feature type="compositionally biased region" description="Polar residues" evidence="6">
    <location>
        <begin position="362"/>
        <end position="380"/>
    </location>
</feature>
<feature type="compositionally biased region" description="Polar residues" evidence="6">
    <location>
        <begin position="466"/>
        <end position="475"/>
    </location>
</feature>
<keyword evidence="4" id="KW-0862">Zinc</keyword>
<comment type="caution">
    <text evidence="8">The sequence shown here is derived from an EMBL/GenBank/DDBJ whole genome shotgun (WGS) entry which is preliminary data.</text>
</comment>
<dbReference type="Proteomes" id="UP000318582">
    <property type="component" value="Unassembled WGS sequence"/>
</dbReference>
<evidence type="ECO:0000256" key="4">
    <source>
        <dbReference type="ARBA" id="ARBA00022833"/>
    </source>
</evidence>
<name>A0A507E140_9FUNG</name>
<feature type="compositionally biased region" description="Low complexity" evidence="6">
    <location>
        <begin position="319"/>
        <end position="334"/>
    </location>
</feature>
<dbReference type="GO" id="GO:0008270">
    <property type="term" value="F:zinc ion binding"/>
    <property type="evidence" value="ECO:0007669"/>
    <property type="project" value="UniProtKB-KW"/>
</dbReference>
<dbReference type="GO" id="GO:0005634">
    <property type="term" value="C:nucleus"/>
    <property type="evidence" value="ECO:0007669"/>
    <property type="project" value="TreeGrafter"/>
</dbReference>
<keyword evidence="3 5" id="KW-0863">Zinc-finger</keyword>
<feature type="compositionally biased region" description="Pro residues" evidence="6">
    <location>
        <begin position="477"/>
        <end position="487"/>
    </location>
</feature>
<dbReference type="InterPro" id="IPR051580">
    <property type="entry name" value="ZnF-Chromatin_assoc"/>
</dbReference>
<evidence type="ECO:0000313" key="8">
    <source>
        <dbReference type="EMBL" id="TPX56918.1"/>
    </source>
</evidence>
<keyword evidence="1" id="KW-0479">Metal-binding</keyword>
<dbReference type="PANTHER" id="PTHR23057:SF0">
    <property type="entry name" value="JUXTAPOSED WITH ANOTHER ZINC FINGER PROTEIN 1"/>
    <property type="match status" value="1"/>
</dbReference>
<dbReference type="PANTHER" id="PTHR23057">
    <property type="entry name" value="JUXTAPOSED WITH ANOTHER ZINC FINGER PROTEIN 1"/>
    <property type="match status" value="1"/>
</dbReference>
<evidence type="ECO:0000256" key="5">
    <source>
        <dbReference type="PROSITE-ProRule" id="PRU00042"/>
    </source>
</evidence>